<sequence length="122" mass="13897">MVTLSGQHVRRHEDMAIAECEDPLTLAERHDLLQQINIHVTQVLHQQLNIRALTLSQRIYMKISGHLGLEVALRVPNHEVSSEAAPKEATPPVTIVYKRRRRAMEANPPPKENEATPRMQKT</sequence>
<evidence type="ECO:0000313" key="3">
    <source>
        <dbReference type="EMBL" id="KAG8080750.1"/>
    </source>
</evidence>
<protein>
    <recommendedName>
        <fullName evidence="2">DUF7597 domain-containing protein</fullName>
    </recommendedName>
</protein>
<evidence type="ECO:0000313" key="4">
    <source>
        <dbReference type="Proteomes" id="UP000729402"/>
    </source>
</evidence>
<name>A0A8J5SUH4_ZIZPA</name>
<evidence type="ECO:0000256" key="1">
    <source>
        <dbReference type="SAM" id="MobiDB-lite"/>
    </source>
</evidence>
<gene>
    <name evidence="3" type="ORF">GUJ93_ZPchr0007g5637</name>
</gene>
<organism evidence="3 4">
    <name type="scientific">Zizania palustris</name>
    <name type="common">Northern wild rice</name>
    <dbReference type="NCBI Taxonomy" id="103762"/>
    <lineage>
        <taxon>Eukaryota</taxon>
        <taxon>Viridiplantae</taxon>
        <taxon>Streptophyta</taxon>
        <taxon>Embryophyta</taxon>
        <taxon>Tracheophyta</taxon>
        <taxon>Spermatophyta</taxon>
        <taxon>Magnoliopsida</taxon>
        <taxon>Liliopsida</taxon>
        <taxon>Poales</taxon>
        <taxon>Poaceae</taxon>
        <taxon>BOP clade</taxon>
        <taxon>Oryzoideae</taxon>
        <taxon>Oryzeae</taxon>
        <taxon>Zizaniinae</taxon>
        <taxon>Zizania</taxon>
    </lineage>
</organism>
<dbReference type="Pfam" id="PF24530">
    <property type="entry name" value="DUF7597"/>
    <property type="match status" value="1"/>
</dbReference>
<keyword evidence="4" id="KW-1185">Reference proteome</keyword>
<accession>A0A8J5SUH4</accession>
<reference evidence="3" key="2">
    <citation type="submission" date="2021-02" db="EMBL/GenBank/DDBJ databases">
        <authorList>
            <person name="Kimball J.A."/>
            <person name="Haas M.W."/>
            <person name="Macchietto M."/>
            <person name="Kono T."/>
            <person name="Duquette J."/>
            <person name="Shao M."/>
        </authorList>
    </citation>
    <scope>NUCLEOTIDE SEQUENCE</scope>
    <source>
        <tissue evidence="3">Fresh leaf tissue</tissue>
    </source>
</reference>
<dbReference type="AlphaFoldDB" id="A0A8J5SUH4"/>
<dbReference type="InterPro" id="IPR056018">
    <property type="entry name" value="DUF7597"/>
</dbReference>
<dbReference type="EMBL" id="JAAALK010000282">
    <property type="protein sequence ID" value="KAG8080750.1"/>
    <property type="molecule type" value="Genomic_DNA"/>
</dbReference>
<comment type="caution">
    <text evidence="3">The sequence shown here is derived from an EMBL/GenBank/DDBJ whole genome shotgun (WGS) entry which is preliminary data.</text>
</comment>
<feature type="domain" description="DUF7597" evidence="2">
    <location>
        <begin position="2"/>
        <end position="47"/>
    </location>
</feature>
<reference evidence="3" key="1">
    <citation type="journal article" date="2021" name="bioRxiv">
        <title>Whole Genome Assembly and Annotation of Northern Wild Rice, Zizania palustris L., Supports a Whole Genome Duplication in the Zizania Genus.</title>
        <authorList>
            <person name="Haas M."/>
            <person name="Kono T."/>
            <person name="Macchietto M."/>
            <person name="Millas R."/>
            <person name="McGilp L."/>
            <person name="Shao M."/>
            <person name="Duquette J."/>
            <person name="Hirsch C.N."/>
            <person name="Kimball J."/>
        </authorList>
    </citation>
    <scope>NUCLEOTIDE SEQUENCE</scope>
    <source>
        <tissue evidence="3">Fresh leaf tissue</tissue>
    </source>
</reference>
<proteinExistence type="predicted"/>
<dbReference type="Proteomes" id="UP000729402">
    <property type="component" value="Unassembled WGS sequence"/>
</dbReference>
<evidence type="ECO:0000259" key="2">
    <source>
        <dbReference type="Pfam" id="PF24530"/>
    </source>
</evidence>
<feature type="region of interest" description="Disordered" evidence="1">
    <location>
        <begin position="101"/>
        <end position="122"/>
    </location>
</feature>